<dbReference type="GO" id="GO:0009873">
    <property type="term" value="P:ethylene-activated signaling pathway"/>
    <property type="evidence" value="ECO:0007669"/>
    <property type="project" value="InterPro"/>
</dbReference>
<evidence type="ECO:0000256" key="7">
    <source>
        <dbReference type="SAM" id="Phobius"/>
    </source>
</evidence>
<feature type="transmembrane region" description="Helical" evidence="7">
    <location>
        <begin position="101"/>
        <end position="122"/>
    </location>
</feature>
<dbReference type="EMBL" id="JAJSOW010000108">
    <property type="protein sequence ID" value="KAI9152799.1"/>
    <property type="molecule type" value="Genomic_DNA"/>
</dbReference>
<evidence type="ECO:0000256" key="5">
    <source>
        <dbReference type="ARBA" id="ARBA00023136"/>
    </source>
</evidence>
<feature type="transmembrane region" description="Helical" evidence="7">
    <location>
        <begin position="493"/>
        <end position="512"/>
    </location>
</feature>
<feature type="transmembrane region" description="Helical" evidence="7">
    <location>
        <begin position="410"/>
        <end position="430"/>
    </location>
</feature>
<reference evidence="8" key="2">
    <citation type="submission" date="2023-02" db="EMBL/GenBank/DDBJ databases">
        <authorList>
            <person name="Swenson N.G."/>
            <person name="Wegrzyn J.L."/>
            <person name="Mcevoy S.L."/>
        </authorList>
    </citation>
    <scope>NUCLEOTIDE SEQUENCE</scope>
    <source>
        <strain evidence="8">91603</strain>
        <tissue evidence="8">Leaf</tissue>
    </source>
</reference>
<keyword evidence="3 7" id="KW-0812">Transmembrane</keyword>
<keyword evidence="9" id="KW-1185">Reference proteome</keyword>
<dbReference type="Pfam" id="PF01566">
    <property type="entry name" value="Nramp"/>
    <property type="match status" value="1"/>
</dbReference>
<comment type="subcellular location">
    <subcellularLocation>
        <location evidence="1">Membrane</location>
        <topology evidence="1">Multi-pass membrane protein</topology>
    </subcellularLocation>
</comment>
<feature type="transmembrane region" description="Helical" evidence="7">
    <location>
        <begin position="450"/>
        <end position="472"/>
    </location>
</feature>
<dbReference type="GO" id="GO:0034755">
    <property type="term" value="P:iron ion transmembrane transport"/>
    <property type="evidence" value="ECO:0007669"/>
    <property type="project" value="TreeGrafter"/>
</dbReference>
<feature type="transmembrane region" description="Helical" evidence="7">
    <location>
        <begin position="291"/>
        <end position="310"/>
    </location>
</feature>
<dbReference type="GO" id="GO:0015086">
    <property type="term" value="F:cadmium ion transmembrane transporter activity"/>
    <property type="evidence" value="ECO:0007669"/>
    <property type="project" value="TreeGrafter"/>
</dbReference>
<keyword evidence="5 7" id="KW-0472">Membrane</keyword>
<dbReference type="PRINTS" id="PR00447">
    <property type="entry name" value="NATRESASSCMP"/>
</dbReference>
<evidence type="ECO:0000256" key="2">
    <source>
        <dbReference type="ARBA" id="ARBA00009965"/>
    </source>
</evidence>
<dbReference type="PANTHER" id="PTHR11706:SF75">
    <property type="entry name" value="ETHYLENE-INSENSITIVE PROTEIN 2"/>
    <property type="match status" value="1"/>
</dbReference>
<organism evidence="8 9">
    <name type="scientific">Acer negundo</name>
    <name type="common">Box elder</name>
    <dbReference type="NCBI Taxonomy" id="4023"/>
    <lineage>
        <taxon>Eukaryota</taxon>
        <taxon>Viridiplantae</taxon>
        <taxon>Streptophyta</taxon>
        <taxon>Embryophyta</taxon>
        <taxon>Tracheophyta</taxon>
        <taxon>Spermatophyta</taxon>
        <taxon>Magnoliopsida</taxon>
        <taxon>eudicotyledons</taxon>
        <taxon>Gunneridae</taxon>
        <taxon>Pentapetalae</taxon>
        <taxon>rosids</taxon>
        <taxon>malvids</taxon>
        <taxon>Sapindales</taxon>
        <taxon>Sapindaceae</taxon>
        <taxon>Hippocastanoideae</taxon>
        <taxon>Acereae</taxon>
        <taxon>Acer</taxon>
    </lineage>
</organism>
<reference evidence="8" key="1">
    <citation type="journal article" date="2022" name="Plant J.">
        <title>Strategies of tolerance reflected in two North American maple genomes.</title>
        <authorList>
            <person name="McEvoy S.L."/>
            <person name="Sezen U.U."/>
            <person name="Trouern-Trend A."/>
            <person name="McMahon S.M."/>
            <person name="Schaberg P.G."/>
            <person name="Yang J."/>
            <person name="Wegrzyn J.L."/>
            <person name="Swenson N.G."/>
        </authorList>
    </citation>
    <scope>NUCLEOTIDE SEQUENCE</scope>
    <source>
        <strain evidence="8">91603</strain>
    </source>
</reference>
<dbReference type="GO" id="GO:0005886">
    <property type="term" value="C:plasma membrane"/>
    <property type="evidence" value="ECO:0007669"/>
    <property type="project" value="TreeGrafter"/>
</dbReference>
<feature type="transmembrane region" description="Helical" evidence="7">
    <location>
        <begin position="183"/>
        <end position="202"/>
    </location>
</feature>
<evidence type="ECO:0000313" key="9">
    <source>
        <dbReference type="Proteomes" id="UP001064489"/>
    </source>
</evidence>
<keyword evidence="4 7" id="KW-1133">Transmembrane helix</keyword>
<proteinExistence type="inferred from homology"/>
<feature type="transmembrane region" description="Helical" evidence="7">
    <location>
        <begin position="66"/>
        <end position="85"/>
    </location>
</feature>
<feature type="transmembrane region" description="Helical" evidence="7">
    <location>
        <begin position="249"/>
        <end position="270"/>
    </location>
</feature>
<feature type="region of interest" description="Disordered" evidence="6">
    <location>
        <begin position="611"/>
        <end position="630"/>
    </location>
</feature>
<evidence type="ECO:0000256" key="6">
    <source>
        <dbReference type="SAM" id="MobiDB-lite"/>
    </source>
</evidence>
<accession>A0AAD5I509</accession>
<dbReference type="InterPro" id="IPR017187">
    <property type="entry name" value="EIN2"/>
</dbReference>
<feature type="transmembrane region" description="Helical" evidence="7">
    <location>
        <begin position="345"/>
        <end position="365"/>
    </location>
</feature>
<dbReference type="InterPro" id="IPR001046">
    <property type="entry name" value="NRAMP_fam"/>
</dbReference>
<evidence type="ECO:0000256" key="1">
    <source>
        <dbReference type="ARBA" id="ARBA00004141"/>
    </source>
</evidence>
<dbReference type="GO" id="GO:0005384">
    <property type="term" value="F:manganese ion transmembrane transporter activity"/>
    <property type="evidence" value="ECO:0007669"/>
    <property type="project" value="TreeGrafter"/>
</dbReference>
<feature type="region of interest" description="Disordered" evidence="6">
    <location>
        <begin position="963"/>
        <end position="982"/>
    </location>
</feature>
<evidence type="ECO:0000313" key="8">
    <source>
        <dbReference type="EMBL" id="KAI9152799.1"/>
    </source>
</evidence>
<feature type="transmembrane region" description="Helical" evidence="7">
    <location>
        <begin position="209"/>
        <end position="229"/>
    </location>
</feature>
<feature type="region of interest" description="Disordered" evidence="6">
    <location>
        <begin position="797"/>
        <end position="816"/>
    </location>
</feature>
<feature type="compositionally biased region" description="Acidic residues" evidence="6">
    <location>
        <begin position="671"/>
        <end position="680"/>
    </location>
</feature>
<comment type="caution">
    <text evidence="8">The sequence shown here is derived from an EMBL/GenBank/DDBJ whole genome shotgun (WGS) entry which is preliminary data.</text>
</comment>
<dbReference type="PANTHER" id="PTHR11706">
    <property type="entry name" value="SOLUTE CARRIER PROTEIN FAMILY 11 MEMBER"/>
    <property type="match status" value="1"/>
</dbReference>
<feature type="transmembrane region" description="Helical" evidence="7">
    <location>
        <begin position="159"/>
        <end position="177"/>
    </location>
</feature>
<sequence>MCTDQTYKGLQVNSGVEGDLCLSYLDTLSSIAVAKVSHCTSTHSLSEVQSNNMEAEIASVSHQPSVLNRILPAVLPVLLISIGYVDPGKWAATVEGGAAHYGFYLVALMLLFNFAAILCQYLSARISVVTGRDLAQICSDEYDKGTCVFLGVQTELSMILLDLTLVLGLAHGFNLLLGVDLSTGIFLAATDAFLFPIFVSLLGNYRATILWTCMTGFIYIAYVLGVLFSQPEIPLSMNGGTLTKFCGETAFTIMSLLGASIMPHNFYLHSSIVRQHQGQLNISKGALCHDHFLAILCIFSGIYLVNYVLMNSAANVFYSSGLVLLTFQDAMSLMEQVFRSPVAPFAFFLVLFASNQIIALTWNLSGQVILHDFLRLDIPGWLHRATIRIIGIVPALYCVWTSGAEGIYQLLIFTQVMVAVLLPSSVIPLFRVASSRPIMGVHKISQFLEFLVLITFMGMLGLKLIFVVEMIFGNSDWVGNLRWNAGSSVSFPFVVLLITACASLCLMLWLAATPLKSATSRNDAQVWSWEVQTTLPQSLTQEEENDIRDARYLEEEPLQRQESFPVAVTSVESHSDIPVSNCDVDLPEAIMEPDQEICVNTAEGNYSNLKFPIPTSSHQEESSSTVSSVLASSGANDATVDDSLGIKISKIETNPIEKTVGVDGDSHTEKDDDGDSWEPEDLPKDVPDSATSLSLDGPSSLRSLSGKSDEGGNGAGSLSRLVGLGRAARRQLAGALDEFWGQLYDFHGQMIQEAKARKLDGLLGGDMKPALTLKVDATVKEFGGYFPSVGGRGSDSHINSSLYDSPKQQRVQNSVDSSYGVQRGSALWSNHMQLLDAYAQNSSRSVHDSGERRYSSLRLPSEDFGERRYSSLRLPSEDSGERRYSSLCIASEYSGERRYSSLRIPSEDSGERRYSSLRIASEDSGERRYSSLRTMPASDAWNYPPATVHGSDIAHFSQVARDRSSGYMNGQRESPAPKSPALGPTNYVDSHSLAYALGQKSPNGISSLPAPGFQKPVLSRNSPIQSERSYYDVNSSGPADSVGIPANAKKYHSLPDISGLSVPLRDQYLSNNGGHWDNSIGYNSVGRASYEPSPYSNPGSRAGAPLSFDKVSPSTVYRGDAFPLQVSPSPGAGSLWSRQPFEQFGVADKSRTVGDGLGNRSNAISQDTTSVVDSEVKLLQSFRLCIVKILKLEGSDWLFRSNDGADEDLIDRVAAREKILYEAEAREMNQVVHMGESQYPSSERKYGSTLKNDEAGLVSSVPHCGDGCVWRADLIISFGVWCIHRILSLSLMESRPELWGKYTYVLNRLQGVIEPAFSRPRSTVNPCFCLQFTGAHQQKLNPTLSNMLPPAGKPGKGKCTTAVNLLDIIKDVESAISSRKGRTGTAAGDVAFPKGKENLASVLKRYKRRLSNKPAGGHDGSGSRKVPMSAPYGS</sequence>
<evidence type="ECO:0000256" key="4">
    <source>
        <dbReference type="ARBA" id="ARBA00022989"/>
    </source>
</evidence>
<dbReference type="Proteomes" id="UP001064489">
    <property type="component" value="Chromosome 11"/>
</dbReference>
<comment type="similarity">
    <text evidence="2">Belongs to the NRAMP (TC 2.A.55) family.</text>
</comment>
<feature type="region of interest" description="Disordered" evidence="6">
    <location>
        <begin position="657"/>
        <end position="715"/>
    </location>
</feature>
<evidence type="ECO:0000256" key="3">
    <source>
        <dbReference type="ARBA" id="ARBA00022692"/>
    </source>
</evidence>
<gene>
    <name evidence="8" type="ORF">LWI28_001352</name>
</gene>
<dbReference type="PIRSF" id="PIRSF037378">
    <property type="entry name" value="EIN2"/>
    <property type="match status" value="1"/>
</dbReference>
<name>A0AAD5I509_ACENE</name>
<evidence type="ECO:0008006" key="10">
    <source>
        <dbReference type="Google" id="ProtNLM"/>
    </source>
</evidence>
<feature type="region of interest" description="Disordered" evidence="6">
    <location>
        <begin position="1407"/>
        <end position="1434"/>
    </location>
</feature>
<protein>
    <recommendedName>
        <fullName evidence="10">Ethylene-insensitive protein 2</fullName>
    </recommendedName>
</protein>